<dbReference type="Pfam" id="PF00126">
    <property type="entry name" value="HTH_1"/>
    <property type="match status" value="1"/>
</dbReference>
<keyword evidence="7" id="KW-1185">Reference proteome</keyword>
<comment type="caution">
    <text evidence="6">The sequence shown here is derived from an EMBL/GenBank/DDBJ whole genome shotgun (WGS) entry which is preliminary data.</text>
</comment>
<reference evidence="6 7" key="1">
    <citation type="submission" date="2021-03" db="EMBL/GenBank/DDBJ databases">
        <title>Five novel Rahnella species.</title>
        <authorList>
            <person name="Brady C."/>
            <person name="Asselin J."/>
            <person name="Beer S."/>
            <person name="Bruberg M.B."/>
            <person name="Crampton B."/>
            <person name="Venter S."/>
            <person name="Arnold D."/>
            <person name="Denman S."/>
        </authorList>
    </citation>
    <scope>NUCLEOTIDE SEQUENCE [LARGE SCALE GENOMIC DNA]</scope>
    <source>
        <strain evidence="6 7">FRB 231</strain>
    </source>
</reference>
<keyword evidence="4" id="KW-0804">Transcription</keyword>
<dbReference type="PANTHER" id="PTHR30118:SF14">
    <property type="entry name" value="LYSR FAMILY TRANSCRIPTIONAL REGULATOR"/>
    <property type="match status" value="1"/>
</dbReference>
<protein>
    <submittedName>
        <fullName evidence="6">LysR family transcriptional regulator</fullName>
    </submittedName>
</protein>
<evidence type="ECO:0000313" key="6">
    <source>
        <dbReference type="EMBL" id="MBU9843903.1"/>
    </source>
</evidence>
<evidence type="ECO:0000256" key="1">
    <source>
        <dbReference type="ARBA" id="ARBA00009437"/>
    </source>
</evidence>
<name>A0ABS6LAE9_9GAMM</name>
<accession>A0ABS6LAE9</accession>
<proteinExistence type="inferred from homology"/>
<keyword evidence="3" id="KW-0238">DNA-binding</keyword>
<evidence type="ECO:0000256" key="2">
    <source>
        <dbReference type="ARBA" id="ARBA00023015"/>
    </source>
</evidence>
<feature type="domain" description="HTH lysR-type" evidence="5">
    <location>
        <begin position="4"/>
        <end position="61"/>
    </location>
</feature>
<organism evidence="6 7">
    <name type="scientific">Rahnella ecdela</name>
    <dbReference type="NCBI Taxonomy" id="2816250"/>
    <lineage>
        <taxon>Bacteria</taxon>
        <taxon>Pseudomonadati</taxon>
        <taxon>Pseudomonadota</taxon>
        <taxon>Gammaproteobacteria</taxon>
        <taxon>Enterobacterales</taxon>
        <taxon>Yersiniaceae</taxon>
        <taxon>Rahnella</taxon>
    </lineage>
</organism>
<gene>
    <name evidence="6" type="ORF">J1784_02560</name>
</gene>
<evidence type="ECO:0000259" key="5">
    <source>
        <dbReference type="PROSITE" id="PS50931"/>
    </source>
</evidence>
<dbReference type="PANTHER" id="PTHR30118">
    <property type="entry name" value="HTH-TYPE TRANSCRIPTIONAL REGULATOR LEUO-RELATED"/>
    <property type="match status" value="1"/>
</dbReference>
<dbReference type="EMBL" id="JAFMOY010000103">
    <property type="protein sequence ID" value="MBU9843903.1"/>
    <property type="molecule type" value="Genomic_DNA"/>
</dbReference>
<dbReference type="InterPro" id="IPR000847">
    <property type="entry name" value="LysR_HTH_N"/>
</dbReference>
<comment type="similarity">
    <text evidence="1">Belongs to the LysR transcriptional regulatory family.</text>
</comment>
<sequence>MNNINIKKLQIVNALIECGNACGAAKKLFISPSTISYTLNQLHTQLGESLFRREKGGLKPNKEAFVLQEKYHEIMGLSIPRKAFIITTYSLIELLLADYIHDLISDRYLHFTPMDVCEDERLRKLKHREVDIDIGGKLPVDASIISKRYLYSRMCILVNKDHTLIKNNFCLSDWRENKHLRWQRDIGSITSMVGGIKITDPLFSEREISWESSNLLTLAYICSCSDNIMIVPEVFTKPLMSMLPLKTFMLPTELEMKFTCYLHYHRSLQHKVSSLGLYNIFNN</sequence>
<dbReference type="Proteomes" id="UP000739284">
    <property type="component" value="Unassembled WGS sequence"/>
</dbReference>
<dbReference type="PROSITE" id="PS50931">
    <property type="entry name" value="HTH_LYSR"/>
    <property type="match status" value="1"/>
</dbReference>
<evidence type="ECO:0000313" key="7">
    <source>
        <dbReference type="Proteomes" id="UP000739284"/>
    </source>
</evidence>
<evidence type="ECO:0000256" key="3">
    <source>
        <dbReference type="ARBA" id="ARBA00023125"/>
    </source>
</evidence>
<keyword evidence="2" id="KW-0805">Transcription regulation</keyword>
<dbReference type="RefSeq" id="WP_217147888.1">
    <property type="nucleotide sequence ID" value="NZ_JAFMOY010000103.1"/>
</dbReference>
<evidence type="ECO:0000256" key="4">
    <source>
        <dbReference type="ARBA" id="ARBA00023163"/>
    </source>
</evidence>
<dbReference type="InterPro" id="IPR050389">
    <property type="entry name" value="LysR-type_TF"/>
</dbReference>